<comment type="caution">
    <text evidence="1">The sequence shown here is derived from an EMBL/GenBank/DDBJ whole genome shotgun (WGS) entry which is preliminary data.</text>
</comment>
<name>A0AC61RSY4_9FIRM</name>
<proteinExistence type="predicted"/>
<dbReference type="EMBL" id="SRYA01000043">
    <property type="protein sequence ID" value="TGY93482.1"/>
    <property type="molecule type" value="Genomic_DNA"/>
</dbReference>
<protein>
    <submittedName>
        <fullName evidence="1">AraC family transcriptional regulator</fullName>
    </submittedName>
</protein>
<gene>
    <name evidence="1" type="ORF">E5329_18390</name>
</gene>
<evidence type="ECO:0000313" key="2">
    <source>
        <dbReference type="Proteomes" id="UP000304953"/>
    </source>
</evidence>
<keyword evidence="2" id="KW-1185">Reference proteome</keyword>
<accession>A0AC61RSY4</accession>
<sequence>MDDFLLTGGTGVKLAENDGCSVYQFRNETGEGTITIYEVFPGVSLSYNDFHIRYYESEFKPDRNLFCIDHCREGRLEYPAADDAYSYVEAGDLKLDRRLTHTGHFEMPLSHYHGAMVSFDMDAACRFLPQEIKDFPVNLRALQEKFCGGIYPYVVHGAGSIEHIFGELYAVPEKIKRPYFKIKILELLLYLEALELPENPAEKPYFYRTQVEKVKAVQQFLVGHMDENFTQEEMSRRFDIPLTPLKNCFKSVFGASIGSYLLEYRMNQAAVFLRTKREMSVAEIAGCVGYDSPSKFAAAFRRKMGMTPMDYRNRLQQ</sequence>
<dbReference type="Proteomes" id="UP000304953">
    <property type="component" value="Unassembled WGS sequence"/>
</dbReference>
<reference evidence="1" key="1">
    <citation type="submission" date="2019-04" db="EMBL/GenBank/DDBJ databases">
        <title>Microbes associate with the intestines of laboratory mice.</title>
        <authorList>
            <person name="Navarre W."/>
            <person name="Wong E."/>
            <person name="Huang K."/>
            <person name="Tropini C."/>
            <person name="Ng K."/>
            <person name="Yu B."/>
        </authorList>
    </citation>
    <scope>NUCLEOTIDE SEQUENCE</scope>
    <source>
        <strain evidence="1">NM01_1-7b</strain>
    </source>
</reference>
<organism evidence="1 2">
    <name type="scientific">Petralouisia muris</name>
    <dbReference type="NCBI Taxonomy" id="3032872"/>
    <lineage>
        <taxon>Bacteria</taxon>
        <taxon>Bacillati</taxon>
        <taxon>Bacillota</taxon>
        <taxon>Clostridia</taxon>
        <taxon>Lachnospirales</taxon>
        <taxon>Lachnospiraceae</taxon>
        <taxon>Petralouisia</taxon>
    </lineage>
</organism>
<evidence type="ECO:0000313" key="1">
    <source>
        <dbReference type="EMBL" id="TGY93482.1"/>
    </source>
</evidence>